<feature type="non-terminal residue" evidence="15">
    <location>
        <position position="1"/>
    </location>
</feature>
<evidence type="ECO:0000313" key="15">
    <source>
        <dbReference type="EMBL" id="WAR06973.1"/>
    </source>
</evidence>
<dbReference type="InterPro" id="IPR017452">
    <property type="entry name" value="GPCR_Rhodpsn_7TM"/>
</dbReference>
<evidence type="ECO:0000256" key="13">
    <source>
        <dbReference type="SAM" id="Phobius"/>
    </source>
</evidence>
<feature type="transmembrane region" description="Helical" evidence="13">
    <location>
        <begin position="109"/>
        <end position="131"/>
    </location>
</feature>
<feature type="transmembrane region" description="Helical" evidence="13">
    <location>
        <begin position="213"/>
        <end position="234"/>
    </location>
</feature>
<reference evidence="15" key="1">
    <citation type="submission" date="2022-11" db="EMBL/GenBank/DDBJ databases">
        <title>Centuries of genome instability and evolution in soft-shell clam transmissible cancer (bioRxiv).</title>
        <authorList>
            <person name="Hart S.F.M."/>
            <person name="Yonemitsu M.A."/>
            <person name="Giersch R.M."/>
            <person name="Beal B.F."/>
            <person name="Arriagada G."/>
            <person name="Davis B.W."/>
            <person name="Ostrander E.A."/>
            <person name="Goff S.P."/>
            <person name="Metzger M.J."/>
        </authorList>
    </citation>
    <scope>NUCLEOTIDE SEQUENCE</scope>
    <source>
        <strain evidence="15">MELC-2E11</strain>
        <tissue evidence="15">Siphon/mantle</tissue>
    </source>
</reference>
<dbReference type="PROSITE" id="PS50262">
    <property type="entry name" value="G_PROTEIN_RECEP_F1_2"/>
    <property type="match status" value="1"/>
</dbReference>
<keyword evidence="4 13" id="KW-1133">Transmembrane helix</keyword>
<evidence type="ECO:0000259" key="14">
    <source>
        <dbReference type="PROSITE" id="PS50262"/>
    </source>
</evidence>
<proteinExistence type="inferred from homology"/>
<feature type="transmembrane region" description="Helical" evidence="13">
    <location>
        <begin position="310"/>
        <end position="332"/>
    </location>
</feature>
<dbReference type="PANTHER" id="PTHR24243">
    <property type="entry name" value="G-PROTEIN COUPLED RECEPTOR"/>
    <property type="match status" value="1"/>
</dbReference>
<dbReference type="PRINTS" id="PR01565">
    <property type="entry name" value="NEUROMEDINUR"/>
</dbReference>
<evidence type="ECO:0000256" key="11">
    <source>
        <dbReference type="RuleBase" id="RU000688"/>
    </source>
</evidence>
<keyword evidence="9" id="KW-0325">Glycoprotein</keyword>
<evidence type="ECO:0000313" key="16">
    <source>
        <dbReference type="Proteomes" id="UP001164746"/>
    </source>
</evidence>
<dbReference type="Pfam" id="PF00001">
    <property type="entry name" value="7tm_1"/>
    <property type="match status" value="1"/>
</dbReference>
<dbReference type="EMBL" id="CP111017">
    <property type="protein sequence ID" value="WAR06973.1"/>
    <property type="molecule type" value="Genomic_DNA"/>
</dbReference>
<feature type="region of interest" description="Disordered" evidence="12">
    <location>
        <begin position="472"/>
        <end position="498"/>
    </location>
</feature>
<protein>
    <submittedName>
        <fullName evidence="15">PK1R-like protein</fullName>
    </submittedName>
</protein>
<dbReference type="InterPro" id="IPR005390">
    <property type="entry name" value="NeuromedU_rcpt"/>
</dbReference>
<evidence type="ECO:0000256" key="4">
    <source>
        <dbReference type="ARBA" id="ARBA00022989"/>
    </source>
</evidence>
<evidence type="ECO:0000256" key="12">
    <source>
        <dbReference type="SAM" id="MobiDB-lite"/>
    </source>
</evidence>
<gene>
    <name evidence="15" type="ORF">MAR_016931</name>
</gene>
<feature type="transmembrane region" description="Helical" evidence="13">
    <location>
        <begin position="71"/>
        <end position="89"/>
    </location>
</feature>
<evidence type="ECO:0000256" key="10">
    <source>
        <dbReference type="ARBA" id="ARBA00023224"/>
    </source>
</evidence>
<feature type="compositionally biased region" description="Polar residues" evidence="12">
    <location>
        <begin position="472"/>
        <end position="491"/>
    </location>
</feature>
<keyword evidence="2" id="KW-1003">Cell membrane</keyword>
<evidence type="ECO:0000256" key="7">
    <source>
        <dbReference type="ARBA" id="ARBA00023157"/>
    </source>
</evidence>
<dbReference type="PROSITE" id="PS00237">
    <property type="entry name" value="G_PROTEIN_RECEP_F1_1"/>
    <property type="match status" value="1"/>
</dbReference>
<feature type="domain" description="G-protein coupled receptors family 1 profile" evidence="14">
    <location>
        <begin position="51"/>
        <end position="333"/>
    </location>
</feature>
<evidence type="ECO:0000256" key="8">
    <source>
        <dbReference type="ARBA" id="ARBA00023170"/>
    </source>
</evidence>
<name>A0ABY7EAE1_MYAAR</name>
<dbReference type="SUPFAM" id="SSF81321">
    <property type="entry name" value="Family A G protein-coupled receptor-like"/>
    <property type="match status" value="1"/>
</dbReference>
<evidence type="ECO:0000256" key="9">
    <source>
        <dbReference type="ARBA" id="ARBA00023180"/>
    </source>
</evidence>
<dbReference type="InterPro" id="IPR000276">
    <property type="entry name" value="GPCR_Rhodpsn"/>
</dbReference>
<evidence type="ECO:0000256" key="1">
    <source>
        <dbReference type="ARBA" id="ARBA00004651"/>
    </source>
</evidence>
<comment type="similarity">
    <text evidence="11">Belongs to the G-protein coupled receptor 1 family.</text>
</comment>
<evidence type="ECO:0000256" key="6">
    <source>
        <dbReference type="ARBA" id="ARBA00023136"/>
    </source>
</evidence>
<dbReference type="PANTHER" id="PTHR24243:SF208">
    <property type="entry name" value="PYROKININ-1 RECEPTOR"/>
    <property type="match status" value="1"/>
</dbReference>
<dbReference type="Gene3D" id="1.20.1070.10">
    <property type="entry name" value="Rhodopsin 7-helix transmembrane proteins"/>
    <property type="match status" value="1"/>
</dbReference>
<evidence type="ECO:0000256" key="5">
    <source>
        <dbReference type="ARBA" id="ARBA00023040"/>
    </source>
</evidence>
<evidence type="ECO:0000256" key="2">
    <source>
        <dbReference type="ARBA" id="ARBA00022475"/>
    </source>
</evidence>
<evidence type="ECO:0000256" key="3">
    <source>
        <dbReference type="ARBA" id="ARBA00022692"/>
    </source>
</evidence>
<keyword evidence="7" id="KW-1015">Disulfide bond</keyword>
<feature type="transmembrane region" description="Helical" evidence="13">
    <location>
        <begin position="33"/>
        <end position="59"/>
    </location>
</feature>
<keyword evidence="16" id="KW-1185">Reference proteome</keyword>
<organism evidence="15 16">
    <name type="scientific">Mya arenaria</name>
    <name type="common">Soft-shell clam</name>
    <dbReference type="NCBI Taxonomy" id="6604"/>
    <lineage>
        <taxon>Eukaryota</taxon>
        <taxon>Metazoa</taxon>
        <taxon>Spiralia</taxon>
        <taxon>Lophotrochozoa</taxon>
        <taxon>Mollusca</taxon>
        <taxon>Bivalvia</taxon>
        <taxon>Autobranchia</taxon>
        <taxon>Heteroconchia</taxon>
        <taxon>Euheterodonta</taxon>
        <taxon>Imparidentia</taxon>
        <taxon>Neoheterodontei</taxon>
        <taxon>Myida</taxon>
        <taxon>Myoidea</taxon>
        <taxon>Myidae</taxon>
        <taxon>Mya</taxon>
    </lineage>
</organism>
<keyword evidence="6 13" id="KW-0472">Membrane</keyword>
<feature type="transmembrane region" description="Helical" evidence="13">
    <location>
        <begin position="269"/>
        <end position="290"/>
    </location>
</feature>
<feature type="transmembrane region" description="Helical" evidence="13">
    <location>
        <begin position="152"/>
        <end position="172"/>
    </location>
</feature>
<dbReference type="Proteomes" id="UP001164746">
    <property type="component" value="Chromosome 6"/>
</dbReference>
<comment type="subcellular location">
    <subcellularLocation>
        <location evidence="1">Cell membrane</location>
        <topology evidence="1">Multi-pass membrane protein</topology>
    </subcellularLocation>
</comment>
<keyword evidence="10 11" id="KW-0807">Transducer</keyword>
<keyword evidence="5 11" id="KW-0297">G-protein coupled receptor</keyword>
<keyword evidence="8 11" id="KW-0675">Receptor</keyword>
<sequence>MSTILLLNDSVSISEESKILLQNLGPQQRDLPVVAVLLLIYATIFVTGVIGNIVTCIVISRTSFMRTTTNYYLLSLAISDLLLLVIGLPPEAYSIWESYPWRFGKAFCIIKALFAEMTSYASVLTITAFTIERYIAICKPLESHKIVAFSRCVKIIIAIWIISLCCALPYPIHTDVFYYVSDSNGTPILDSLQCNIPHQYSERMRHVFQLSTFVFFVFPLTVIIVLYSLIGLTLRRAEMRRETTEQCHQSGSRSSNTMIHNWVIMHVKYTALSNISVAVVVAFFVCWAPFHAQRLLTVYNTDWTPRLLDFQSSLFYVSGVLYFIGSTVNPILYNVMSRRYRLAFLETICHSKTRRSIGSYKQTNGYSGKLRSTKLSLKENIKSPANLDNHGDHFFAHNQNAQDPFGPTNLIAAENNHLKHCLEINADSNGGQETKYKSTSDIFPSANQNLSCAYSATIRSKPSRSHVHWQCSDQANGNTAPTDSKKSTYNIQYPDGSK</sequence>
<dbReference type="PRINTS" id="PR00237">
    <property type="entry name" value="GPCRRHODOPSN"/>
</dbReference>
<keyword evidence="3 11" id="KW-0812">Transmembrane</keyword>
<accession>A0ABY7EAE1</accession>